<dbReference type="SUPFAM" id="SSF55785">
    <property type="entry name" value="PYP-like sensor domain (PAS domain)"/>
    <property type="match status" value="1"/>
</dbReference>
<gene>
    <name evidence="4" type="ORF">GS429_07940</name>
</gene>
<dbReference type="Gene3D" id="3.30.450.40">
    <property type="match status" value="1"/>
</dbReference>
<keyword evidence="5" id="KW-1185">Reference proteome</keyword>
<dbReference type="InterPro" id="IPR029016">
    <property type="entry name" value="GAF-like_dom_sf"/>
</dbReference>
<dbReference type="SMART" id="SM00065">
    <property type="entry name" value="GAF"/>
    <property type="match status" value="1"/>
</dbReference>
<protein>
    <submittedName>
        <fullName evidence="4">GAF domain-containing protein</fullName>
    </submittedName>
</protein>
<dbReference type="Gene3D" id="3.30.450.20">
    <property type="entry name" value="PAS domain"/>
    <property type="match status" value="1"/>
</dbReference>
<dbReference type="InterPro" id="IPR007050">
    <property type="entry name" value="HTH_bacterioopsin"/>
</dbReference>
<dbReference type="PANTHER" id="PTHR34236:SF1">
    <property type="entry name" value="DIMETHYL SULFOXIDE REDUCTASE TRANSCRIPTIONAL ACTIVATOR"/>
    <property type="match status" value="1"/>
</dbReference>
<evidence type="ECO:0000256" key="1">
    <source>
        <dbReference type="ARBA" id="ARBA00023015"/>
    </source>
</evidence>
<keyword evidence="1" id="KW-0805">Transcription regulation</keyword>
<name>A0A6B0VN48_9EURY</name>
<dbReference type="InterPro" id="IPR031803">
    <property type="entry name" value="BAT_GAF/HTH-assoc"/>
</dbReference>
<dbReference type="Pfam" id="PF04967">
    <property type="entry name" value="HTH_10"/>
    <property type="match status" value="1"/>
</dbReference>
<dbReference type="Pfam" id="PF08448">
    <property type="entry name" value="PAS_4"/>
    <property type="match status" value="1"/>
</dbReference>
<evidence type="ECO:0000259" key="3">
    <source>
        <dbReference type="SMART" id="SM00065"/>
    </source>
</evidence>
<dbReference type="Proteomes" id="UP000434101">
    <property type="component" value="Unassembled WGS sequence"/>
</dbReference>
<dbReference type="InterPro" id="IPR013656">
    <property type="entry name" value="PAS_4"/>
</dbReference>
<evidence type="ECO:0000313" key="5">
    <source>
        <dbReference type="Proteomes" id="UP000434101"/>
    </source>
</evidence>
<accession>A0A6B0VN48</accession>
<comment type="caution">
    <text evidence="4">The sequence shown here is derived from an EMBL/GenBank/DDBJ whole genome shotgun (WGS) entry which is preliminary data.</text>
</comment>
<dbReference type="AlphaFoldDB" id="A0A6B0VN48"/>
<dbReference type="EMBL" id="WUYX01000027">
    <property type="protein sequence ID" value="MXV61989.1"/>
    <property type="molecule type" value="Genomic_DNA"/>
</dbReference>
<proteinExistence type="predicted"/>
<dbReference type="OrthoDB" id="234125at2157"/>
<reference evidence="4 5" key="1">
    <citation type="submission" date="2020-01" db="EMBL/GenBank/DDBJ databases">
        <title>Natronorubrum sp. JWXQ-INN 674 isolated from Inner Mongolia Autonomous Region of China.</title>
        <authorList>
            <person name="Xue Q."/>
        </authorList>
    </citation>
    <scope>NUCLEOTIDE SEQUENCE [LARGE SCALE GENOMIC DNA]</scope>
    <source>
        <strain evidence="4 5">JWXQ-INN-674</strain>
    </source>
</reference>
<dbReference type="SUPFAM" id="SSF88659">
    <property type="entry name" value="Sigma3 and sigma4 domains of RNA polymerase sigma factors"/>
    <property type="match status" value="1"/>
</dbReference>
<dbReference type="Pfam" id="PF15915">
    <property type="entry name" value="BAT"/>
    <property type="match status" value="1"/>
</dbReference>
<feature type="domain" description="GAF" evidence="3">
    <location>
        <begin position="179"/>
        <end position="321"/>
    </location>
</feature>
<keyword evidence="2" id="KW-0804">Transcription</keyword>
<sequence>MATGTALAEATLETLPITVAVLDGDGEILLTNRSWREFGPDDHREDHLGVNYIATAEMDEDDDEHASRAIEGIEAVIADEQETFAMEYPCHSPERKQWFLMRASRFTVDGEVRVSVIHLEITERKVAEIAVEETAAELREEHRALEHVLDRIDGLIRDVTDAVVSATTRDEIERRVCARLAETEPYVLAGIGRADVTTRRLSSVEWASGGGLPLENDDNDIVLDSDDSHPVAHTLETGEPQVVQDLDTSDQADDWLPTDASETFRSVAALPLVYGDVTYGVLILFAETADAFTDRELTVLESLAGTIATAMNAIEARRMLTADGVVELEVAIQDSSLFVAALAAELEATLTYRGLTHRSDGTPLAFFHADRVVEDGPSTDDLDGVTETTILSTYDEGTLLEVAVADDVLTALSEHGGAIRRFDAGVGGAEADRRSALTDATVDLTVDLPNGQSARSVYNLLEERYDVVELLSYHETEQPMRTRQDIAAQLESTLTDRQLTALRKAYYADYFEWPRNVSGDDLAESMDISRSTFHQHLRTAERKLLDELFDGDPPSKG</sequence>
<dbReference type="InterPro" id="IPR003018">
    <property type="entry name" value="GAF"/>
</dbReference>
<dbReference type="RefSeq" id="WP_160064345.1">
    <property type="nucleotide sequence ID" value="NZ_WUYX01000027.1"/>
</dbReference>
<organism evidence="4 5">
    <name type="scientific">Natronorubrum halalkaliphilum</name>
    <dbReference type="NCBI Taxonomy" id="2691917"/>
    <lineage>
        <taxon>Archaea</taxon>
        <taxon>Methanobacteriati</taxon>
        <taxon>Methanobacteriota</taxon>
        <taxon>Stenosarchaea group</taxon>
        <taxon>Halobacteria</taxon>
        <taxon>Halobacteriales</taxon>
        <taxon>Natrialbaceae</taxon>
        <taxon>Natronorubrum</taxon>
    </lineage>
</organism>
<dbReference type="SUPFAM" id="SSF55781">
    <property type="entry name" value="GAF domain-like"/>
    <property type="match status" value="1"/>
</dbReference>
<evidence type="ECO:0000256" key="2">
    <source>
        <dbReference type="ARBA" id="ARBA00023163"/>
    </source>
</evidence>
<evidence type="ECO:0000313" key="4">
    <source>
        <dbReference type="EMBL" id="MXV61989.1"/>
    </source>
</evidence>
<dbReference type="Pfam" id="PF13185">
    <property type="entry name" value="GAF_2"/>
    <property type="match status" value="1"/>
</dbReference>
<dbReference type="InterPro" id="IPR013324">
    <property type="entry name" value="RNA_pol_sigma_r3/r4-like"/>
</dbReference>
<dbReference type="InterPro" id="IPR035965">
    <property type="entry name" value="PAS-like_dom_sf"/>
</dbReference>
<dbReference type="PANTHER" id="PTHR34236">
    <property type="entry name" value="DIMETHYL SULFOXIDE REDUCTASE TRANSCRIPTIONAL ACTIVATOR"/>
    <property type="match status" value="1"/>
</dbReference>